<dbReference type="EMBL" id="CP120630">
    <property type="protein sequence ID" value="WEW60486.1"/>
    <property type="molecule type" value="Genomic_DNA"/>
</dbReference>
<dbReference type="PANTHER" id="PTHR36195:SF6">
    <property type="entry name" value="SECRETED THAUMATIN-LIKE PROTEIN CALA"/>
    <property type="match status" value="1"/>
</dbReference>
<reference evidence="2" key="1">
    <citation type="submission" date="2023-03" db="EMBL/GenBank/DDBJ databases">
        <title>Emydomyces testavorans Genome Sequence.</title>
        <authorList>
            <person name="Hoyer L."/>
        </authorList>
    </citation>
    <scope>NUCLEOTIDE SEQUENCE</scope>
    <source>
        <strain evidence="2">16-2883</strain>
    </source>
</reference>
<gene>
    <name evidence="2" type="ORF">PRK78_005973</name>
</gene>
<keyword evidence="1" id="KW-0732">Signal</keyword>
<organism evidence="2 3">
    <name type="scientific">Emydomyces testavorans</name>
    <dbReference type="NCBI Taxonomy" id="2070801"/>
    <lineage>
        <taxon>Eukaryota</taxon>
        <taxon>Fungi</taxon>
        <taxon>Dikarya</taxon>
        <taxon>Ascomycota</taxon>
        <taxon>Pezizomycotina</taxon>
        <taxon>Eurotiomycetes</taxon>
        <taxon>Eurotiomycetidae</taxon>
        <taxon>Onygenales</taxon>
        <taxon>Nannizziopsiaceae</taxon>
        <taxon>Emydomyces</taxon>
    </lineage>
</organism>
<dbReference type="InterPro" id="IPR037176">
    <property type="entry name" value="Osmotin/thaumatin-like_sf"/>
</dbReference>
<dbReference type="SMART" id="SM00205">
    <property type="entry name" value="THN"/>
    <property type="match status" value="1"/>
</dbReference>
<dbReference type="AlphaFoldDB" id="A0AAF0DN82"/>
<accession>A0AAF0DN82</accession>
<sequence>MNSKTFVAAIAAFASVFPVAFAGSATIQNQCSDDVYLWSIADSAGAEMKTLHSGGSYTEKYRSNGNGGGVSMKLSLDKNQDKVTQFEYTLNKPKIYYDLSNINGYPFKNGGVTITPSDGSCPTVSCSAGDGNCQQAYNKPDDDHATHGCPDSSDLHVVLCGGKQGAKLKQKDYIPRHPHAPAPA</sequence>
<evidence type="ECO:0000313" key="2">
    <source>
        <dbReference type="EMBL" id="WEW60486.1"/>
    </source>
</evidence>
<protein>
    <submittedName>
        <fullName evidence="2">Uncharacterized protein</fullName>
    </submittedName>
</protein>
<dbReference type="Pfam" id="PF04681">
    <property type="entry name" value="Bys1"/>
    <property type="match status" value="1"/>
</dbReference>
<dbReference type="Proteomes" id="UP001219355">
    <property type="component" value="Chromosome 4"/>
</dbReference>
<keyword evidence="3" id="KW-1185">Reference proteome</keyword>
<dbReference type="PROSITE" id="PS51367">
    <property type="entry name" value="THAUMATIN_2"/>
    <property type="match status" value="1"/>
</dbReference>
<name>A0AAF0DN82_9EURO</name>
<proteinExistence type="predicted"/>
<dbReference type="Gene3D" id="2.60.110.10">
    <property type="entry name" value="Thaumatin"/>
    <property type="match status" value="1"/>
</dbReference>
<dbReference type="InterPro" id="IPR006771">
    <property type="entry name" value="CetA-like"/>
</dbReference>
<dbReference type="SUPFAM" id="SSF49870">
    <property type="entry name" value="Osmotin, thaumatin-like protein"/>
    <property type="match status" value="1"/>
</dbReference>
<feature type="signal peptide" evidence="1">
    <location>
        <begin position="1"/>
        <end position="22"/>
    </location>
</feature>
<evidence type="ECO:0000313" key="3">
    <source>
        <dbReference type="Proteomes" id="UP001219355"/>
    </source>
</evidence>
<dbReference type="PANTHER" id="PTHR36195">
    <property type="entry name" value="DOMAIN PROTEIN, PUTATIVE (AFU_ORTHOLOGUE AFUA_5G01990)-RELATED-RELATED"/>
    <property type="match status" value="1"/>
</dbReference>
<dbReference type="InterPro" id="IPR001938">
    <property type="entry name" value="Thaumatin"/>
</dbReference>
<feature type="chain" id="PRO_5042128441" evidence="1">
    <location>
        <begin position="23"/>
        <end position="184"/>
    </location>
</feature>
<evidence type="ECO:0000256" key="1">
    <source>
        <dbReference type="SAM" id="SignalP"/>
    </source>
</evidence>